<organism evidence="2 3">
    <name type="scientific">Cylicostephanus goldi</name>
    <name type="common">Nematode worm</name>
    <dbReference type="NCBI Taxonomy" id="71465"/>
    <lineage>
        <taxon>Eukaryota</taxon>
        <taxon>Metazoa</taxon>
        <taxon>Ecdysozoa</taxon>
        <taxon>Nematoda</taxon>
        <taxon>Chromadorea</taxon>
        <taxon>Rhabditida</taxon>
        <taxon>Rhabditina</taxon>
        <taxon>Rhabditomorpha</taxon>
        <taxon>Strongyloidea</taxon>
        <taxon>Strongylidae</taxon>
        <taxon>Cylicostephanus</taxon>
    </lineage>
</organism>
<accession>A0A3P6SMK8</accession>
<keyword evidence="3" id="KW-1185">Reference proteome</keyword>
<feature type="region of interest" description="Disordered" evidence="1">
    <location>
        <begin position="63"/>
        <end position="102"/>
    </location>
</feature>
<name>A0A3P6SMK8_CYLGO</name>
<dbReference type="EMBL" id="UYRV01022858">
    <property type="protein sequence ID" value="VDK72549.1"/>
    <property type="molecule type" value="Genomic_DNA"/>
</dbReference>
<dbReference type="AlphaFoldDB" id="A0A3P6SMK8"/>
<sequence length="163" mass="18232">MFVGGLPMAAIQEGPVVPNAYNYDPMAEIMKLGTDSLVFVTCKKHISILQEIRFQNITPPKDKKIYKLEPKHHDDDASGNGNSAEKEKKPEHPRPPVISPLSINTRRVSDGGMICDIIIRLFETSVLQRLHDPVLAPILHLAPGLCHDSMTFHRLLRTLLNLP</sequence>
<proteinExistence type="predicted"/>
<dbReference type="OrthoDB" id="5840430at2759"/>
<gene>
    <name evidence="2" type="ORF">CGOC_LOCUS6845</name>
</gene>
<protein>
    <submittedName>
        <fullName evidence="2">Uncharacterized protein</fullName>
    </submittedName>
</protein>
<reference evidence="2 3" key="1">
    <citation type="submission" date="2018-11" db="EMBL/GenBank/DDBJ databases">
        <authorList>
            <consortium name="Pathogen Informatics"/>
        </authorList>
    </citation>
    <scope>NUCLEOTIDE SEQUENCE [LARGE SCALE GENOMIC DNA]</scope>
</reference>
<evidence type="ECO:0000313" key="3">
    <source>
        <dbReference type="Proteomes" id="UP000271889"/>
    </source>
</evidence>
<evidence type="ECO:0000256" key="1">
    <source>
        <dbReference type="SAM" id="MobiDB-lite"/>
    </source>
</evidence>
<feature type="compositionally biased region" description="Basic and acidic residues" evidence="1">
    <location>
        <begin position="84"/>
        <end position="94"/>
    </location>
</feature>
<dbReference type="Proteomes" id="UP000271889">
    <property type="component" value="Unassembled WGS sequence"/>
</dbReference>
<evidence type="ECO:0000313" key="2">
    <source>
        <dbReference type="EMBL" id="VDK72549.1"/>
    </source>
</evidence>
<feature type="compositionally biased region" description="Basic and acidic residues" evidence="1">
    <location>
        <begin position="63"/>
        <end position="76"/>
    </location>
</feature>